<dbReference type="Gene3D" id="3.90.1140.10">
    <property type="entry name" value="Cyclic phosphodiesterase"/>
    <property type="match status" value="1"/>
</dbReference>
<sequence>MANCYGSRSPLGSFIIYACPVGELNKQIEKYFDLSRELYGANSAHKYMPHCTLTGFFNAKLDLIPVYLEALDRAYIEAKNNHFLEIEIEQLTFKENWYGLELQCDRLKQLIANFAQTETLAKYFDKLRLKDWLHLSLAYDFNSEHETQLKQLAIETIDIKANVNWELRFYQKNPDWSWKCLQSWAIN</sequence>
<dbReference type="AlphaFoldDB" id="A0A964BR95"/>
<organism evidence="1 2">
    <name type="scientific">Waterburya agarophytonicola KI4</name>
    <dbReference type="NCBI Taxonomy" id="2874699"/>
    <lineage>
        <taxon>Bacteria</taxon>
        <taxon>Bacillati</taxon>
        <taxon>Cyanobacteriota</taxon>
        <taxon>Cyanophyceae</taxon>
        <taxon>Pleurocapsales</taxon>
        <taxon>Hyellaceae</taxon>
        <taxon>Waterburya</taxon>
        <taxon>Waterburya agarophytonicola</taxon>
    </lineage>
</organism>
<reference evidence="1" key="1">
    <citation type="journal article" date="2021" name="Antonie Van Leeuwenhoek">
        <title>Draft genome and description of Waterburya agarophytonicola gen. nov. sp. nov. (Pleurocapsales, Cyanobacteria): a seaweed symbiont.</title>
        <authorList>
            <person name="Bonthond G."/>
            <person name="Shalygin S."/>
            <person name="Bayer T."/>
            <person name="Weinberger F."/>
        </authorList>
    </citation>
    <scope>NUCLEOTIDE SEQUENCE</scope>
    <source>
        <strain evidence="1">KI4</strain>
    </source>
</reference>
<proteinExistence type="predicted"/>
<comment type="caution">
    <text evidence="1">The sequence shown here is derived from an EMBL/GenBank/DDBJ whole genome shotgun (WGS) entry which is preliminary data.</text>
</comment>
<dbReference type="Proteomes" id="UP000729733">
    <property type="component" value="Unassembled WGS sequence"/>
</dbReference>
<protein>
    <submittedName>
        <fullName evidence="1">Uncharacterized protein</fullName>
    </submittedName>
</protein>
<gene>
    <name evidence="1" type="ORF">I4641_08925</name>
</gene>
<evidence type="ECO:0000313" key="2">
    <source>
        <dbReference type="Proteomes" id="UP000729733"/>
    </source>
</evidence>
<evidence type="ECO:0000313" key="1">
    <source>
        <dbReference type="EMBL" id="MCC0177098.1"/>
    </source>
</evidence>
<accession>A0A964BR95</accession>
<keyword evidence="2" id="KW-1185">Reference proteome</keyword>
<dbReference type="EMBL" id="JADWDC010000016">
    <property type="protein sequence ID" value="MCC0177098.1"/>
    <property type="molecule type" value="Genomic_DNA"/>
</dbReference>
<name>A0A964BR95_9CYAN</name>